<evidence type="ECO:0000256" key="3">
    <source>
        <dbReference type="SAM" id="Coils"/>
    </source>
</evidence>
<name>A0ABM8EKB1_9BACT</name>
<dbReference type="SUPFAM" id="SSF117281">
    <property type="entry name" value="Kelch motif"/>
    <property type="match status" value="1"/>
</dbReference>
<dbReference type="Pfam" id="PF01344">
    <property type="entry name" value="Kelch_1"/>
    <property type="match status" value="1"/>
</dbReference>
<dbReference type="SMART" id="SM00612">
    <property type="entry name" value="Kelch"/>
    <property type="match status" value="4"/>
</dbReference>
<feature type="compositionally biased region" description="Basic and acidic residues" evidence="4">
    <location>
        <begin position="1231"/>
        <end position="1241"/>
    </location>
</feature>
<organism evidence="6 7">
    <name type="scientific">Geotalea uraniireducens</name>
    <dbReference type="NCBI Taxonomy" id="351604"/>
    <lineage>
        <taxon>Bacteria</taxon>
        <taxon>Pseudomonadati</taxon>
        <taxon>Thermodesulfobacteriota</taxon>
        <taxon>Desulfuromonadia</taxon>
        <taxon>Geobacterales</taxon>
        <taxon>Geobacteraceae</taxon>
        <taxon>Geotalea</taxon>
    </lineage>
</organism>
<feature type="region of interest" description="Disordered" evidence="4">
    <location>
        <begin position="1231"/>
        <end position="1250"/>
    </location>
</feature>
<feature type="coiled-coil region" evidence="3">
    <location>
        <begin position="2353"/>
        <end position="2380"/>
    </location>
</feature>
<protein>
    <submittedName>
        <fullName evidence="6">Uncharacterized protein</fullName>
    </submittedName>
</protein>
<keyword evidence="7" id="KW-1185">Reference proteome</keyword>
<keyword evidence="5" id="KW-0732">Signal</keyword>
<evidence type="ECO:0000256" key="2">
    <source>
        <dbReference type="ARBA" id="ARBA00022737"/>
    </source>
</evidence>
<dbReference type="Proteomes" id="UP001317705">
    <property type="component" value="Chromosome"/>
</dbReference>
<evidence type="ECO:0000313" key="6">
    <source>
        <dbReference type="EMBL" id="BDV42978.1"/>
    </source>
</evidence>
<dbReference type="Gene3D" id="2.120.10.80">
    <property type="entry name" value="Kelch-type beta propeller"/>
    <property type="match status" value="2"/>
</dbReference>
<evidence type="ECO:0000256" key="1">
    <source>
        <dbReference type="ARBA" id="ARBA00022441"/>
    </source>
</evidence>
<keyword evidence="2" id="KW-0677">Repeat</keyword>
<feature type="signal peptide" evidence="5">
    <location>
        <begin position="1"/>
        <end position="25"/>
    </location>
</feature>
<dbReference type="InterPro" id="IPR015915">
    <property type="entry name" value="Kelch-typ_b-propeller"/>
</dbReference>
<evidence type="ECO:0000256" key="4">
    <source>
        <dbReference type="SAM" id="MobiDB-lite"/>
    </source>
</evidence>
<proteinExistence type="predicted"/>
<dbReference type="EMBL" id="AP027151">
    <property type="protein sequence ID" value="BDV42978.1"/>
    <property type="molecule type" value="Genomic_DNA"/>
</dbReference>
<sequence length="3061" mass="332014">MKRMKLLLLILMFLIMAGGAGRATAAIFVLTSDQHGNSLSDVWSISKATYKGSACEIKFIWEVPGNNTYPQFQYYSSWPIWPPNGAAGCMNVPTAACGGRYTFDQVTGGSWMMDVGYADFQDKTFTASWLSGYSRACSDVPIQDGESDIFARYQRNAQVVTRYFYDGGSTAYAGPVRRLPVGSMQYYLPENKEADNKFIVDLKHHDYANSWAQSLDQIKSNGGPYGNVREELSPATDGTPDEYLDYYYTTGAKFTVSNNIPGPLALTSARQGHSSLPLPDGRLLVLGGGTVNNAMLDLSTDSWADASTPFTVIYHTATLLANGKVLLAGGSANGTDSNAARLYDPAANSWSDAAPMAVPRRAAGAVRLANGKVLVAGGIQGSSTVLQSAELYDPATDSWSPAADLPEPRYAAATLLLPTGKVLMAGGSTVPGTPLKSAVLYDPATDSWSTTAAMTTARYAPAIALLSDNSVLVAGGSGDSVALASVELFDYAGRTATITTDGWRTAGATLGTARYHAAGLTLPDGKVLISGGLMQGGNTLATVELLELDANGVIQNRNGNNVQLVPAMTPALGSALFTGTKWLPATTGSLTAGSIAALRENARWLPLGWAGGTGRVAAAGSTATAALGANATSTIKWLYEKHFITRVVADDTGMPTEIKARFEEQYDILGSGGASIKTATTVTNPSVVTDTAYLTAASTSAITVPRTITRTYNSVVENWVLESPALPIWATMTYDGVNDRYRIDQGRQFLPWTYRFVYTKRLNVTVAVNGVDDADKALFRNLPGISPAPATTAVTYRADETAALVAPNTVYAQGNTVRYVLSGWTGTGSISDGNAAAGMATTATPTIGTNSTITWNYRKQLRVAVTTVGEDTPLTVVDLPGDTTAGSATVTAIATAGLNPGMVASGYGIPAGTAIVAIDAVNGTMTLSAAATQSYAGTAGQRLTLSTVPATDSADPRECPSPDNDIATCAANAAATVSNVHYYDASTISQQTSLTLTALQSFTDPLSSSPRTLTQVIYSGGGSGNVQTISNGRKTLSTYSLDKPMTVEWRYDQTKAYIIGKPVFAPEGQNIDTSRKPEITILSAALAGDTADSAFVWGWDNSVPANQGMRYFPIHPVNSFTIKWPLINSTATYDETCMTIWPQKQKHIAEAPANLQPPDAVNTFNAISYTTNGADATLATFNASSAGTSVLRFTTPVALPDLKPGTAFIVVETEALEPAKLEEIPWEIGRKITDPGHRDPENETVPSRNKTGYLFYDGGVYDGAGSDRAYDRSNRTGAIIPVNRSLPGDVKPLVVVWYERGQGDIGWPVTPKRYKADWPATPQTITIGNGIAVSPTAKPQARVYNQPDKTLAGYNPNEEHALITGDTLYALRDDLNAIKDESKPYVLLKYFDTTAQEWTMEAYRVVRPAAGFTYTVDAGSPITPPFPSSFQVPPQSGIKSGAGEEWHLQDHNGGHWAKAANWKTGDSKTDADKSRFVMQWYYSMRADFYWPFTGTLARVAGDPIPFLNNSSRGYYATGDLPVDVSYVTKWPDETPTLAMGDTLTTARDGLPDLYNFKSAEMIFDENVYSGKGPLAKLYAPERYLYTGLAALPATIPTEIGSGGVKTFPTLPYAIQARLFYDPAGKRLGYKGVWIANDGETPWLLPNLMTATEQAAIRALSTDSAWTAAVDALYGLGRNPNAVDDGSWNAARINPYRPSDTTGGWKSAWGIRLGLALRNGSLAAARSIVGEKNALTAGMAQGTGYVVLVENNDDALLDAPVQLHVLRIVNEPVYRGVIKALKAQNVFDEKLTLHYTGDFGGEPEKFNFEWYYQPVAGSMPSLPSAGPADDSWTKFIVADSDGYGLSDITIAGASPLTMSDNWFVARYYYKAAWPELAEASDPLNAVTPHDDRNNWSGWSGANSTDSPMLALGWVKRVVDGLNPLEARVTDFRNSATNTTVSMISQYGTRYEGDVAMNSDADNLNGMGLIPAYETVLNRARQFSIDAVPPQNYGPTNDALLNISSRLATFYLALGNEAYADAVDPTIGFSTKSAEYGSMAPSVFTFQNQLDSLLEEELALLRGRDDSAGSTHNAPYYNRLIWNFTQGEGEVAYAQNYNITDQDGNGIINAADAKIMYPQGHGDAWGHYLQAIGYYYKLLGHPSFSWEPRVEYVLVAGQPIMVDYLDERKFAAIAAARAKTGAEILDLTYRKFYTDDPAGQWQGYTDTYLNRAWGVDEWARRAGQAAYFDWVTANAILPDSIPAAAHDRKKYVTDSTGALHEETIAGADIQQIDRSKVPELTSIASQFHKIQAKMNEVNDGINPLGLVKGVVPFDIDPALIDAGQTHFEQVYARAEKALENAVAAYDYANGYTQRLRQNQDTLEDFKKNLDDQERDYKNRLIEIFGYPYPDDIGAGKTYPDGYDGPDIFHYNYVDRTELTGGTPLPDITYTTYDVSYTLPADFWALGLTNYTIDAGTSHTVKYTIDTAHLWLEKDPSWSSERRAPGRVQQALSDLIQAQAAYDKAFKEYESQLGGIEDAKTNLEQRYNILANQILVRDQNEGAQIGLDSTINALHAAGLVFKRGSTILRDVGDSMCEALPTEASIWGGDVTAPARSAIKLLAYIGAGALDIGGDATDMGEFSLSTVKERMQAGMELKLAKSDASWEVSQLVKELQNSMADLDLKLLELYSLSETIRQTAGNYQAALAEGLRLWDERTEKRAQAAAEVQEYRYQDLGFRVFRNDAIQKFRAQFDLAAKYVYLAATAYDYETNLLGTASGAGRKFLSEVARQRTLGVVSNGIPQAGFPGLADVMARLSQNFGIYRTQLGFNNPQTETTPFSLRTGLFRVKADSTADNDWRNVLKDHLVTDLWQIPEFRRYCRPFAPESAGAQPGIVIRFPTTVTYGKNFFGWPLSGGDSAYSTSNFSTRVRSVGVWFENYNSQVLSSTPRIYLVPTGADVLRSPTGDGFATRDWLVRDQKLPVPFTLGSTDLTNPEFIPVNDSLSDELYDIRKLADFRAYPYSGAFNPSQTTADNRLIGRSVWNTQWMLIIPGSTLLFNKDVGLNTFINMVNDIKMFFQTYAYSGN</sequence>
<keyword evidence="3" id="KW-0175">Coiled coil</keyword>
<dbReference type="PANTHER" id="PTHR46344">
    <property type="entry name" value="OS02G0202900 PROTEIN"/>
    <property type="match status" value="1"/>
</dbReference>
<dbReference type="PANTHER" id="PTHR46344:SF27">
    <property type="entry name" value="KELCH REPEAT SUPERFAMILY PROTEIN"/>
    <property type="match status" value="1"/>
</dbReference>
<gene>
    <name evidence="6" type="ORF">GURASL_19010</name>
</gene>
<accession>A0ABM8EKB1</accession>
<evidence type="ECO:0000313" key="7">
    <source>
        <dbReference type="Proteomes" id="UP001317705"/>
    </source>
</evidence>
<dbReference type="RefSeq" id="WP_282003734.1">
    <property type="nucleotide sequence ID" value="NZ_AP027151.1"/>
</dbReference>
<reference evidence="6 7" key="1">
    <citation type="submission" date="2022-12" db="EMBL/GenBank/DDBJ databases">
        <title>Polyphasic characterization of Geotalea uranireducens NIT-SL11 newly isolated from a complex of sewage sludge and microbially reduced graphene oxide.</title>
        <authorList>
            <person name="Xie L."/>
            <person name="Yoshida N."/>
            <person name="Meng L."/>
        </authorList>
    </citation>
    <scope>NUCLEOTIDE SEQUENCE [LARGE SCALE GENOMIC DNA]</scope>
    <source>
        <strain evidence="6 7">NIT-SL11</strain>
    </source>
</reference>
<keyword evidence="1" id="KW-0880">Kelch repeat</keyword>
<feature type="chain" id="PRO_5046293959" evidence="5">
    <location>
        <begin position="26"/>
        <end position="3061"/>
    </location>
</feature>
<evidence type="ECO:0000256" key="5">
    <source>
        <dbReference type="SAM" id="SignalP"/>
    </source>
</evidence>
<dbReference type="InterPro" id="IPR006652">
    <property type="entry name" value="Kelch_1"/>
</dbReference>